<evidence type="ECO:0000256" key="1">
    <source>
        <dbReference type="SAM" id="SignalP"/>
    </source>
</evidence>
<dbReference type="EMBL" id="BMPZ01000002">
    <property type="protein sequence ID" value="GGI74528.1"/>
    <property type="molecule type" value="Genomic_DNA"/>
</dbReference>
<evidence type="ECO:0000313" key="3">
    <source>
        <dbReference type="Proteomes" id="UP000613743"/>
    </source>
</evidence>
<keyword evidence="1" id="KW-0732">Signal</keyword>
<dbReference type="PANTHER" id="PTHR38013">
    <property type="entry name" value="GLYCOPROTEIN/POLYSACCHARIDE METABOLISM"/>
    <property type="match status" value="1"/>
</dbReference>
<dbReference type="PANTHER" id="PTHR38013:SF1">
    <property type="entry name" value="GLYCOPROTEIN_POLYSACCHARIDE METABOLISM"/>
    <property type="match status" value="1"/>
</dbReference>
<keyword evidence="3" id="KW-1185">Reference proteome</keyword>
<name>A0A917N7F3_9GAMM</name>
<protein>
    <submittedName>
        <fullName evidence="2">Chaperone for general secretion pathway YbaY</fullName>
    </submittedName>
</protein>
<feature type="chain" id="PRO_5037548248" evidence="1">
    <location>
        <begin position="19"/>
        <end position="129"/>
    </location>
</feature>
<dbReference type="Pfam" id="PF09619">
    <property type="entry name" value="YscW"/>
    <property type="match status" value="1"/>
</dbReference>
<dbReference type="RefSeq" id="WP_188918499.1">
    <property type="nucleotide sequence ID" value="NZ_BMPZ01000002.1"/>
</dbReference>
<organism evidence="2 3">
    <name type="scientific">Shewanella gelidii</name>
    <dbReference type="NCBI Taxonomy" id="1642821"/>
    <lineage>
        <taxon>Bacteria</taxon>
        <taxon>Pseudomonadati</taxon>
        <taxon>Pseudomonadota</taxon>
        <taxon>Gammaproteobacteria</taxon>
        <taxon>Alteromonadales</taxon>
        <taxon>Shewanellaceae</taxon>
        <taxon>Shewanella</taxon>
    </lineage>
</organism>
<dbReference type="InterPro" id="IPR053196">
    <property type="entry name" value="Lipoprotein_YbaY-like"/>
</dbReference>
<accession>A0A917N7F3</accession>
<comment type="caution">
    <text evidence="2">The sequence shown here is derived from an EMBL/GenBank/DDBJ whole genome shotgun (WGS) entry which is preliminary data.</text>
</comment>
<reference evidence="2" key="1">
    <citation type="journal article" date="2014" name="Int. J. Syst. Evol. Microbiol.">
        <title>Complete genome sequence of Corynebacterium casei LMG S-19264T (=DSM 44701T), isolated from a smear-ripened cheese.</title>
        <authorList>
            <consortium name="US DOE Joint Genome Institute (JGI-PGF)"/>
            <person name="Walter F."/>
            <person name="Albersmeier A."/>
            <person name="Kalinowski J."/>
            <person name="Ruckert C."/>
        </authorList>
    </citation>
    <scope>NUCLEOTIDE SEQUENCE</scope>
    <source>
        <strain evidence="2">JCM 30804</strain>
    </source>
</reference>
<dbReference type="AlphaFoldDB" id="A0A917N7F3"/>
<gene>
    <name evidence="2" type="primary">ybaY</name>
    <name evidence="2" type="ORF">GCM10009332_10010</name>
</gene>
<feature type="signal peptide" evidence="1">
    <location>
        <begin position="1"/>
        <end position="18"/>
    </location>
</feature>
<proteinExistence type="predicted"/>
<dbReference type="InterPro" id="IPR039366">
    <property type="entry name" value="Pilotin"/>
</dbReference>
<sequence length="129" mass="14428">MRYVAKFFLLFIVLCTSACINVEPQKPVIVNGVAGYLEKVRLPQDSRITIAIIDLNTPGAIVAQKSFNVARVPVPFKFLLPAESIDRSINYAVVASIQYKGQLIFQTYNKYPVIHNGITTAEVIMKRAR</sequence>
<evidence type="ECO:0000313" key="2">
    <source>
        <dbReference type="EMBL" id="GGI74528.1"/>
    </source>
</evidence>
<reference evidence="2" key="2">
    <citation type="submission" date="2020-09" db="EMBL/GenBank/DDBJ databases">
        <authorList>
            <person name="Sun Q."/>
            <person name="Ohkuma M."/>
        </authorList>
    </citation>
    <scope>NUCLEOTIDE SEQUENCE</scope>
    <source>
        <strain evidence="2">JCM 30804</strain>
    </source>
</reference>
<dbReference type="Proteomes" id="UP000613743">
    <property type="component" value="Unassembled WGS sequence"/>
</dbReference>